<keyword evidence="5 6" id="KW-0067">ATP-binding</keyword>
<dbReference type="GO" id="GO:0005524">
    <property type="term" value="F:ATP binding"/>
    <property type="evidence" value="ECO:0007669"/>
    <property type="project" value="UniProtKB-KW"/>
</dbReference>
<dbReference type="RefSeq" id="YP_009108271.1">
    <property type="nucleotide sequence ID" value="NC_025642.1"/>
</dbReference>
<comment type="similarity">
    <text evidence="2 6">Belongs to the Ycf2 family.</text>
</comment>
<dbReference type="EMBL" id="HG515538">
    <property type="protein sequence ID" value="CDH98456.1"/>
    <property type="molecule type" value="Genomic_DNA"/>
</dbReference>
<dbReference type="SMART" id="SM00382">
    <property type="entry name" value="AAA"/>
    <property type="match status" value="1"/>
</dbReference>
<feature type="transmembrane region" description="Helical" evidence="8">
    <location>
        <begin position="74"/>
        <end position="92"/>
    </location>
</feature>
<dbReference type="Pfam" id="PF05695">
    <property type="entry name" value="Ycf2"/>
    <property type="match status" value="1"/>
</dbReference>
<keyword evidence="8" id="KW-0472">Membrane</keyword>
<evidence type="ECO:0000256" key="4">
    <source>
        <dbReference type="ARBA" id="ARBA00022741"/>
    </source>
</evidence>
<name>A0A097ZR81_9LAMI</name>
<evidence type="ECO:0000256" key="5">
    <source>
        <dbReference type="ARBA" id="ARBA00022840"/>
    </source>
</evidence>
<dbReference type="InterPro" id="IPR056777">
    <property type="entry name" value="Ycf2_N"/>
</dbReference>
<evidence type="ECO:0000256" key="3">
    <source>
        <dbReference type="ARBA" id="ARBA00022640"/>
    </source>
</evidence>
<dbReference type="InterPro" id="IPR003959">
    <property type="entry name" value="ATPase_AAA_core"/>
</dbReference>
<geneLocation type="plastid" evidence="10"/>
<dbReference type="InterPro" id="IPR027417">
    <property type="entry name" value="P-loop_NTPase"/>
</dbReference>
<feature type="coiled-coil region" evidence="7">
    <location>
        <begin position="2064"/>
        <end position="2091"/>
    </location>
</feature>
<comment type="function">
    <text evidence="1 6">Probable ATPase of unknown function. Its presence in a non-photosynthetic plant (Epifagus virginiana) and experiments in tobacco indicate that it has an essential function which is probably not related to photosynthesis.</text>
</comment>
<evidence type="ECO:0000256" key="6">
    <source>
        <dbReference type="HAMAP-Rule" id="MF_01330"/>
    </source>
</evidence>
<feature type="binding site" evidence="6">
    <location>
        <begin position="1621"/>
        <end position="1628"/>
    </location>
    <ligand>
        <name>ATP</name>
        <dbReference type="ChEBI" id="CHEBI:30616"/>
    </ligand>
</feature>
<dbReference type="PANTHER" id="PTHR33078:SF100">
    <property type="entry name" value="PROTEIN YCF2"/>
    <property type="match status" value="1"/>
</dbReference>
<proteinExistence type="inferred from homology"/>
<dbReference type="GO" id="GO:0009570">
    <property type="term" value="C:chloroplast stroma"/>
    <property type="evidence" value="ECO:0007669"/>
    <property type="project" value="UniProtKB-SubCell"/>
</dbReference>
<gene>
    <name evidence="6 10" type="primary">ycf2</name>
</gene>
<evidence type="ECO:0000256" key="7">
    <source>
        <dbReference type="SAM" id="Coils"/>
    </source>
</evidence>
<dbReference type="CDD" id="cd19505">
    <property type="entry name" value="RecA-like_Ycf2"/>
    <property type="match status" value="1"/>
</dbReference>
<dbReference type="InterPro" id="IPR003593">
    <property type="entry name" value="AAA+_ATPase"/>
</dbReference>
<dbReference type="GeneID" id="22163121"/>
<dbReference type="Pfam" id="PF00004">
    <property type="entry name" value="AAA"/>
    <property type="match status" value="1"/>
</dbReference>
<protein>
    <recommendedName>
        <fullName evidence="6">Protein Ycf2</fullName>
    </recommendedName>
</protein>
<evidence type="ECO:0000259" key="9">
    <source>
        <dbReference type="SMART" id="SM00382"/>
    </source>
</evidence>
<dbReference type="Gene3D" id="3.40.50.300">
    <property type="entry name" value="P-loop containing nucleotide triphosphate hydrolases"/>
    <property type="match status" value="1"/>
</dbReference>
<keyword evidence="7" id="KW-0175">Coiled coil</keyword>
<dbReference type="PANTHER" id="PTHR33078">
    <property type="entry name" value="PROTEIN YCF2-RELATED"/>
    <property type="match status" value="1"/>
</dbReference>
<dbReference type="GeneID" id="22163126"/>
<sequence length="2319" mass="271912">MEEHLFKSCIFELREVLREIKNSHYFLDSWTQFNSVGSFIHIFFHQERFLKLFDPRIFSILLSRNSQGSTSNRYFTIKGVILFVVVVLIYRINNRNMVERKNLYWRGLLPIPMNSIGPRNDTLEESVGSSNINRFIVSLLYLPNGKKISGSCFLNPKESTWVLPTTKKCSMLESNWGSRWWRNWIGKKRDSSCKISNETVAGIEILFKEKDIKYLEFLFVYYMDDPIRKDRDWELFDRLSLRKRRNRINLNSGPLFEILVKHWISYLMSAFCEKIPIEVEGLFKQQGAGSTIQSNEIEHLSHLFSRNKWAISLQNCAQFHMWQFHQDLFISWGKNPHESDFLRNVSRENLIWLDNVWLVNKDRFFRKVRNVSSNIQYDSTRSSFVQVTNSSQLKGSSDQSRDHYFDSISNEDSEYHTLINQREIRPLKERSIFGDPSFLQTEGTEIESDLFPKCLSGYSSMSRPFMEREKQMINRLLPEEIEEFLGNPSRSVRSFFSDRWSELHLGSTPTERSTRDHKLLKKQQDLSFVSSRRLENKELVNIFKIIMYLQNTVSIHPISSDPGCYRVLKDEPDMDSSNKISFLNKNPFFDLFYLFHDRNRGGYTLHHDFESEERFQEMVDLFTLSITEPDLVYHKGFAFSIDSYGLDQKQFLNEARDESKKKSLLVLPPIFYEENESFSRRIRKKRVRLSCGNDLEDPKPKMVVFASNNIMEAVNQYRLIQNLIQIQYSTYRYIRNVLNRFFLMNRSDRNFEYGIQRDQIGKDTLNHRTIMKYTINQHLSNLKKSHKKWLYPLILISRTERSMNWDPDAYRYKWSNGSKNFQEHLEDFVSEQKSRFQIVFDQLRINQYSIDWSEVIDTKDLSKPLRFFLSKLLLFLSKLLLFLSNSLPFFCVSFGNIPIHRSEIYIYELKGPSNQLLESIGLKIFHLKKRKPFLLDDHDTSRKSKLLIAGGRPFMFNKIPKWMIDSFHTRNNRRKSFDNTDSYFSMIFHNQDNWLNPVKPFHRSSLISSFYKANRLRFLNNLHHSCFYCNTRFPFSVEKARINNYDFTYGQFLNILFSRNKIFSLCVGKKKHAFGGKDTISPSLIESQVSNILIPNDFPQSGDKTYNLSKPFHFPSRYDPFVRRTIYSTTDISGTPLTEEQIVNFERTYCQPLSDMNLSDSEGKNLHQYLNSNMGLIHTPCSEKYLPSKKRKKRSLKKCLEKGQMYRTFQRDIAFSTLSKWNLFQTYMPWLLTSTGYKYLNLIFLDTFSELLPILSISSSQKFVSIFHDIMHESGIAWRILQKKWGLPQSQWNLISEISSKCLHNLLLSEEMIHRNNESSLISTHLRSPNVWEFFYSILFLLLVAGYLVHTHLLFVSGASSELQTEFERVKSLMMESSIIELRKLMDMYPTSASNSFWLKNLFLVALELLWYSLEKIWAFGVNMLGPAFGVKPIRYKKKILNINLIDIIPNPINRITFSRNTRHLSHTSKEIYSLIRKRKNVNGDWIDDKIESWVANSDLIDDKEKEFLVQFSTLMTEKRIDQILLSLTHSDHLSKNDSGYQMIEQPGAIYLRYLVDIHKKYLLNYEFNTSCLAERRVFLAHYQTITYSQTSCGTNTLPSHGKPFSPRLALSPSRGILVIGSIGTGRSYLVKYLATNSYVPFITVFMNKPKFLVDYIDIDDSDDDIDDSDDIDYIDIDDSDDSDNIDDIGIDTELELLTMMNVLTMDMMSEMDRLYITLQFELAKAMSPCIIWIPNIHDLDVNESNYLSFGLLVNHLSERCSTRNILVIASTHIPQKVDPTLLAPNKLNTCIKIRRLLIPQQRKHFFTLSYTRGFHLERKMFHTNGFDSITMGSNARDLVALTNEALSISITQKKSILDTNTIRSALYRQTWDLRSRVRSVQDHGILSYQIGRAVAQNVFLSNCPIIDPISIYIKKKLCNEGDSYLYKWYFELGTSMKKLTILLYILSCSAGSVAQDLWSLPGPDEKNGITSYGLIENDSDLVHGLLEVEGALLVGSSRTEKDCSPFENDRVTFLLRPEPRNPLYMMKNGSCSIFDKRFIYEKYESEFEEEEVEGFEEEVEGFSEFEEEEVEGFEEEVEGFEEEVEGFEEVGGGGALVVPQQIEEDDLFNHIVWAPRIWRPWGFLFDCIERPNPLGFPYWSRSFRGKRIIYDEEAELQENDSEFLQSGTMQYQTRDRSSKEQDTFQISQSFLDPSDPLFLLFKDQFPGSVFSHRELFADEEISKGLFTSQTDPPPTSMSKRWFIKNTQEKHFELLINRQRWLRTNSSLSNGSFHSNTLSESYQYLSTLFLSNETLLDQMTRTLVRKRWLFPDEMKIGFM</sequence>
<evidence type="ECO:0000256" key="1">
    <source>
        <dbReference type="ARBA" id="ARBA00002329"/>
    </source>
</evidence>
<dbReference type="GO" id="GO:0016887">
    <property type="term" value="F:ATP hydrolysis activity"/>
    <property type="evidence" value="ECO:0007669"/>
    <property type="project" value="InterPro"/>
</dbReference>
<comment type="subcellular location">
    <subcellularLocation>
        <location evidence="6">Plastid</location>
        <location evidence="6">Chloroplast stroma</location>
    </subcellularLocation>
</comment>
<evidence type="ECO:0000256" key="8">
    <source>
        <dbReference type="SAM" id="Phobius"/>
    </source>
</evidence>
<keyword evidence="3 10" id="KW-0934">Plastid</keyword>
<evidence type="ECO:0000313" key="10">
    <source>
        <dbReference type="EMBL" id="CDH98466.1"/>
    </source>
</evidence>
<keyword evidence="8" id="KW-0812">Transmembrane</keyword>
<feature type="domain" description="AAA+ ATPase" evidence="9">
    <location>
        <begin position="1613"/>
        <end position="1798"/>
    </location>
</feature>
<dbReference type="SUPFAM" id="SSF52540">
    <property type="entry name" value="P-loop containing nucleoside triphosphate hydrolases"/>
    <property type="match status" value="1"/>
</dbReference>
<dbReference type="InterPro" id="IPR008543">
    <property type="entry name" value="Uncharacterised_Ycf2"/>
</dbReference>
<organism evidence="10">
    <name type="scientific">Cistanche phelypaea</name>
    <dbReference type="NCBI Taxonomy" id="87754"/>
    <lineage>
        <taxon>Eukaryota</taxon>
        <taxon>Viridiplantae</taxon>
        <taxon>Streptophyta</taxon>
        <taxon>Embryophyta</taxon>
        <taxon>Tracheophyta</taxon>
        <taxon>Spermatophyta</taxon>
        <taxon>Magnoliopsida</taxon>
        <taxon>eudicotyledons</taxon>
        <taxon>Gunneridae</taxon>
        <taxon>Pentapetalae</taxon>
        <taxon>asterids</taxon>
        <taxon>lamiids</taxon>
        <taxon>Lamiales</taxon>
        <taxon>Orobanchaceae</taxon>
        <taxon>Orobancheae</taxon>
        <taxon>Cistanche</taxon>
    </lineage>
</organism>
<accession>A0A097ZR81</accession>
<evidence type="ECO:0000256" key="2">
    <source>
        <dbReference type="ARBA" id="ARBA00009361"/>
    </source>
</evidence>
<dbReference type="RefSeq" id="YP_009108266.1">
    <property type="nucleotide sequence ID" value="NC_025642.1"/>
</dbReference>
<dbReference type="EMBL" id="HG515538">
    <property type="protein sequence ID" value="CDH98466.1"/>
    <property type="molecule type" value="Genomic_DNA"/>
</dbReference>
<keyword evidence="8" id="KW-1133">Transmembrane helix</keyword>
<reference evidence="10" key="1">
    <citation type="submission" date="2013-08" db="EMBL/GenBank/DDBJ databases">
        <title>Mechanisms of functional and physical genome reduction in photosynthetic and nonphotosynthetic parasitic plants.</title>
        <authorList>
            <person name="Wicke S."/>
            <person name="Mueller K.F."/>
            <person name="DePamphilis C.W."/>
            <person name="Quandt D."/>
            <person name="Wickett N.J."/>
            <person name="Zhang Y."/>
            <person name="Renner S.S."/>
            <person name="Schneeweiss G.M."/>
        </authorList>
    </citation>
    <scope>NUCLEOTIDE SEQUENCE</scope>
    <source>
        <tissue evidence="10">Reproductive tissue</tissue>
    </source>
</reference>
<dbReference type="HAMAP" id="MF_01330">
    <property type="entry name" value="Ycf2"/>
    <property type="match status" value="1"/>
</dbReference>
<keyword evidence="4 6" id="KW-0547">Nucleotide-binding</keyword>